<dbReference type="Gene3D" id="2.60.40.10">
    <property type="entry name" value="Immunoglobulins"/>
    <property type="match status" value="1"/>
</dbReference>
<dbReference type="InterPro" id="IPR013783">
    <property type="entry name" value="Ig-like_fold"/>
</dbReference>
<evidence type="ECO:0000313" key="3">
    <source>
        <dbReference type="EMBL" id="HJA99268.1"/>
    </source>
</evidence>
<dbReference type="InterPro" id="IPR036116">
    <property type="entry name" value="FN3_sf"/>
</dbReference>
<gene>
    <name evidence="3" type="ORF">H9779_06710</name>
</gene>
<comment type="caution">
    <text evidence="3">The sequence shown here is derived from an EMBL/GenBank/DDBJ whole genome shotgun (WGS) entry which is preliminary data.</text>
</comment>
<dbReference type="AlphaFoldDB" id="A0A9D2L4T8"/>
<dbReference type="InterPro" id="IPR003961">
    <property type="entry name" value="FN3_dom"/>
</dbReference>
<evidence type="ECO:0000313" key="4">
    <source>
        <dbReference type="Proteomes" id="UP000824259"/>
    </source>
</evidence>
<keyword evidence="1" id="KW-0732">Signal</keyword>
<accession>A0A9D2L4T8</accession>
<dbReference type="Proteomes" id="UP000824259">
    <property type="component" value="Unassembled WGS sequence"/>
</dbReference>
<protein>
    <recommendedName>
        <fullName evidence="2">Fibronectin type-III domain-containing protein</fullName>
    </recommendedName>
</protein>
<dbReference type="SUPFAM" id="SSF49265">
    <property type="entry name" value="Fibronectin type III"/>
    <property type="match status" value="2"/>
</dbReference>
<sequence>MKNFFVLFSVALIAMFLTGCHKSEPYPEMHLPASIAIEEVKPTKHEVTFMLTSTNAVRMSYCCLPKGTTPTEKGWTELVNETSAQITVKDLEPGTAYTLRARAENQWSEMSEIVTRDFETLRLPSLELGVISATADGAEVAVKTADAQHLFWACVPASEKDPSEFTETEALSETTLKVAGLTADTEYRICAYVSDADSRSDLTSKTFRTEAPASIDLSAGGTANCYVVSEPGVYSFTADVRGNGVSSNNDAESKHFESSIAVGADWSADWLWATAEGLVSNVVFDAASKRIRFEASAGRGNVILALFDAEQQLVWSWHIWMTDDPSLQLVGGSSPEYQFLDRNVGATSAAVDDVASFGFFYQWGRKDPFIAASALINPDGAAIPDGDAFQTAMEGSCIFNMAHTIGWETLRNDAAVIEIGKSVEYAAAHPMTFITYGAQLGSSGVGAWVNDDNVQYAELWGYDFVNHTNRKTMFDPCPPGYKVPAWYQEVMADADKTTMVETGQYQSRTYNGGYWPAQGYRTDQGRLSNVGRYGYYWSACSYNHGYPAQNFKGYMLYWYSRMVSNNNAQNEAIGGNIRCIRE</sequence>
<name>A0A9D2L4T8_9BACT</name>
<dbReference type="CDD" id="cd00063">
    <property type="entry name" value="FN3"/>
    <property type="match status" value="1"/>
</dbReference>
<feature type="chain" id="PRO_5038890328" description="Fibronectin type-III domain-containing protein" evidence="1">
    <location>
        <begin position="23"/>
        <end position="582"/>
    </location>
</feature>
<reference evidence="3" key="1">
    <citation type="journal article" date="2021" name="PeerJ">
        <title>Extensive microbial diversity within the chicken gut microbiome revealed by metagenomics and culture.</title>
        <authorList>
            <person name="Gilroy R."/>
            <person name="Ravi A."/>
            <person name="Getino M."/>
            <person name="Pursley I."/>
            <person name="Horton D.L."/>
            <person name="Alikhan N.F."/>
            <person name="Baker D."/>
            <person name="Gharbi K."/>
            <person name="Hall N."/>
            <person name="Watson M."/>
            <person name="Adriaenssens E.M."/>
            <person name="Foster-Nyarko E."/>
            <person name="Jarju S."/>
            <person name="Secka A."/>
            <person name="Antonio M."/>
            <person name="Oren A."/>
            <person name="Chaudhuri R.R."/>
            <person name="La Ragione R."/>
            <person name="Hildebrand F."/>
            <person name="Pallen M.J."/>
        </authorList>
    </citation>
    <scope>NUCLEOTIDE SEQUENCE</scope>
    <source>
        <strain evidence="3">CHK169-11906</strain>
    </source>
</reference>
<reference evidence="3" key="2">
    <citation type="submission" date="2021-04" db="EMBL/GenBank/DDBJ databases">
        <authorList>
            <person name="Gilroy R."/>
        </authorList>
    </citation>
    <scope>NUCLEOTIDE SEQUENCE</scope>
    <source>
        <strain evidence="3">CHK169-11906</strain>
    </source>
</reference>
<feature type="signal peptide" evidence="1">
    <location>
        <begin position="1"/>
        <end position="22"/>
    </location>
</feature>
<evidence type="ECO:0000256" key="1">
    <source>
        <dbReference type="SAM" id="SignalP"/>
    </source>
</evidence>
<dbReference type="PROSITE" id="PS51257">
    <property type="entry name" value="PROKAR_LIPOPROTEIN"/>
    <property type="match status" value="1"/>
</dbReference>
<proteinExistence type="predicted"/>
<feature type="domain" description="Fibronectin type-III" evidence="2">
    <location>
        <begin position="31"/>
        <end position="118"/>
    </location>
</feature>
<dbReference type="PROSITE" id="PS50853">
    <property type="entry name" value="FN3"/>
    <property type="match status" value="1"/>
</dbReference>
<dbReference type="EMBL" id="DWYR01000020">
    <property type="protein sequence ID" value="HJA99268.1"/>
    <property type="molecule type" value="Genomic_DNA"/>
</dbReference>
<evidence type="ECO:0000259" key="2">
    <source>
        <dbReference type="PROSITE" id="PS50853"/>
    </source>
</evidence>
<organism evidence="3 4">
    <name type="scientific">Candidatus Alistipes avicola</name>
    <dbReference type="NCBI Taxonomy" id="2838432"/>
    <lineage>
        <taxon>Bacteria</taxon>
        <taxon>Pseudomonadati</taxon>
        <taxon>Bacteroidota</taxon>
        <taxon>Bacteroidia</taxon>
        <taxon>Bacteroidales</taxon>
        <taxon>Rikenellaceae</taxon>
        <taxon>Alistipes</taxon>
    </lineage>
</organism>